<reference evidence="2 3" key="1">
    <citation type="submission" date="2024-01" db="EMBL/GenBank/DDBJ databases">
        <title>The genomes of 5 underutilized Papilionoideae crops provide insights into root nodulation and disease resistanc.</title>
        <authorList>
            <person name="Yuan L."/>
        </authorList>
    </citation>
    <scope>NUCLEOTIDE SEQUENCE [LARGE SCALE GENOMIC DNA]</scope>
    <source>
        <strain evidence="2">ZHUSHIDOU_FW_LH</strain>
        <tissue evidence="2">Leaf</tissue>
    </source>
</reference>
<dbReference type="EMBL" id="JAYWIO010000006">
    <property type="protein sequence ID" value="KAK7255652.1"/>
    <property type="molecule type" value="Genomic_DNA"/>
</dbReference>
<dbReference type="Proteomes" id="UP001372338">
    <property type="component" value="Unassembled WGS sequence"/>
</dbReference>
<feature type="transmembrane region" description="Helical" evidence="1">
    <location>
        <begin position="55"/>
        <end position="78"/>
    </location>
</feature>
<gene>
    <name evidence="2" type="ORF">RIF29_29067</name>
</gene>
<keyword evidence="1" id="KW-1133">Transmembrane helix</keyword>
<organism evidence="2 3">
    <name type="scientific">Crotalaria pallida</name>
    <name type="common">Smooth rattlebox</name>
    <name type="synonym">Crotalaria striata</name>
    <dbReference type="NCBI Taxonomy" id="3830"/>
    <lineage>
        <taxon>Eukaryota</taxon>
        <taxon>Viridiplantae</taxon>
        <taxon>Streptophyta</taxon>
        <taxon>Embryophyta</taxon>
        <taxon>Tracheophyta</taxon>
        <taxon>Spermatophyta</taxon>
        <taxon>Magnoliopsida</taxon>
        <taxon>eudicotyledons</taxon>
        <taxon>Gunneridae</taxon>
        <taxon>Pentapetalae</taxon>
        <taxon>rosids</taxon>
        <taxon>fabids</taxon>
        <taxon>Fabales</taxon>
        <taxon>Fabaceae</taxon>
        <taxon>Papilionoideae</taxon>
        <taxon>50 kb inversion clade</taxon>
        <taxon>genistoids sensu lato</taxon>
        <taxon>core genistoids</taxon>
        <taxon>Crotalarieae</taxon>
        <taxon>Crotalaria</taxon>
    </lineage>
</organism>
<evidence type="ECO:0000313" key="3">
    <source>
        <dbReference type="Proteomes" id="UP001372338"/>
    </source>
</evidence>
<sequence>MYSHRPPMMIMTKAFYDDHHKVADQRNDNYAPIKDLKDPQLEKFDEPLPCFGCGIGWFSLLLGFVCPLMWYYATILYIGNYHHKEPRERVGLAASAIVVRVALIFSIVVIVTIIVIVMSD</sequence>
<evidence type="ECO:0008006" key="4">
    <source>
        <dbReference type="Google" id="ProtNLM"/>
    </source>
</evidence>
<proteinExistence type="predicted"/>
<keyword evidence="1" id="KW-0472">Membrane</keyword>
<accession>A0AAN9HVK7</accession>
<feature type="transmembrane region" description="Helical" evidence="1">
    <location>
        <begin position="90"/>
        <end position="118"/>
    </location>
</feature>
<dbReference type="PANTHER" id="PTHR46666">
    <property type="entry name" value="60S RIBOSOMAL L18A-LIKE PROTEIN"/>
    <property type="match status" value="1"/>
</dbReference>
<protein>
    <recommendedName>
        <fullName evidence="4">60S ribosomal protein L18a-like protein</fullName>
    </recommendedName>
</protein>
<dbReference type="PANTHER" id="PTHR46666:SF10">
    <property type="entry name" value="RIBOSOMAL PROTEIN L18AE FAMILY"/>
    <property type="match status" value="1"/>
</dbReference>
<comment type="caution">
    <text evidence="2">The sequence shown here is derived from an EMBL/GenBank/DDBJ whole genome shotgun (WGS) entry which is preliminary data.</text>
</comment>
<evidence type="ECO:0000256" key="1">
    <source>
        <dbReference type="SAM" id="Phobius"/>
    </source>
</evidence>
<keyword evidence="1" id="KW-0812">Transmembrane</keyword>
<evidence type="ECO:0000313" key="2">
    <source>
        <dbReference type="EMBL" id="KAK7255652.1"/>
    </source>
</evidence>
<keyword evidence="3" id="KW-1185">Reference proteome</keyword>
<name>A0AAN9HVK7_CROPI</name>
<dbReference type="AlphaFoldDB" id="A0AAN9HVK7"/>